<dbReference type="Pfam" id="PF21082">
    <property type="entry name" value="MS_channel_3rd"/>
    <property type="match status" value="1"/>
</dbReference>
<evidence type="ECO:0000313" key="11">
    <source>
        <dbReference type="Proteomes" id="UP000315403"/>
    </source>
</evidence>
<evidence type="ECO:0000259" key="8">
    <source>
        <dbReference type="Pfam" id="PF00924"/>
    </source>
</evidence>
<dbReference type="SUPFAM" id="SSF50182">
    <property type="entry name" value="Sm-like ribonucleoproteins"/>
    <property type="match status" value="1"/>
</dbReference>
<evidence type="ECO:0000259" key="9">
    <source>
        <dbReference type="Pfam" id="PF21082"/>
    </source>
</evidence>
<comment type="similarity">
    <text evidence="2">Belongs to the MscS (TC 1.A.23) family.</text>
</comment>
<dbReference type="GO" id="GO:0008381">
    <property type="term" value="F:mechanosensitive monoatomic ion channel activity"/>
    <property type="evidence" value="ECO:0007669"/>
    <property type="project" value="UniProtKB-ARBA"/>
</dbReference>
<reference evidence="10 11" key="1">
    <citation type="submission" date="2019-03" db="EMBL/GenBank/DDBJ databases">
        <title>New insights into Acidothiobacillus thiooxidans sulfur metabolism through coupled gene expression, solution geochemistry, microscopy and spectroscopy analyses.</title>
        <authorList>
            <person name="Camacho D."/>
            <person name="Frazao R."/>
            <person name="Fouillen A."/>
            <person name="Nanci A."/>
            <person name="Lang B.F."/>
            <person name="Apte S.C."/>
            <person name="Baron C."/>
            <person name="Warren L.A."/>
        </authorList>
    </citation>
    <scope>NUCLEOTIDE SEQUENCE [LARGE SCALE GENOMIC DNA]</scope>
    <source>
        <strain evidence="10 11">ATCC 19377</strain>
    </source>
</reference>
<evidence type="ECO:0000256" key="7">
    <source>
        <dbReference type="SAM" id="Phobius"/>
    </source>
</evidence>
<evidence type="ECO:0000256" key="1">
    <source>
        <dbReference type="ARBA" id="ARBA00004651"/>
    </source>
</evidence>
<feature type="transmembrane region" description="Helical" evidence="7">
    <location>
        <begin position="21"/>
        <end position="40"/>
    </location>
</feature>
<evidence type="ECO:0000313" key="10">
    <source>
        <dbReference type="EMBL" id="TQN52342.1"/>
    </source>
</evidence>
<dbReference type="InterPro" id="IPR052702">
    <property type="entry name" value="MscS-like_channel"/>
</dbReference>
<comment type="caution">
    <text evidence="10">The sequence shown here is derived from an EMBL/GenBank/DDBJ whole genome shotgun (WGS) entry which is preliminary data.</text>
</comment>
<dbReference type="EMBL" id="SZUV01000001">
    <property type="protein sequence ID" value="TQN52342.1"/>
    <property type="molecule type" value="Genomic_DNA"/>
</dbReference>
<name>A0A543Q7N7_ACITH</name>
<dbReference type="InterPro" id="IPR023408">
    <property type="entry name" value="MscS_beta-dom_sf"/>
</dbReference>
<dbReference type="Gene3D" id="1.10.287.1260">
    <property type="match status" value="1"/>
</dbReference>
<dbReference type="InterPro" id="IPR006685">
    <property type="entry name" value="MscS_channel_2nd"/>
</dbReference>
<evidence type="ECO:0000256" key="2">
    <source>
        <dbReference type="ARBA" id="ARBA00008017"/>
    </source>
</evidence>
<feature type="transmembrane region" description="Helical" evidence="7">
    <location>
        <begin position="579"/>
        <end position="607"/>
    </location>
</feature>
<dbReference type="Gene3D" id="2.30.30.60">
    <property type="match status" value="1"/>
</dbReference>
<dbReference type="InterPro" id="IPR049278">
    <property type="entry name" value="MS_channel_C"/>
</dbReference>
<feature type="transmembrane region" description="Helical" evidence="7">
    <location>
        <begin position="314"/>
        <end position="333"/>
    </location>
</feature>
<feature type="transmembrane region" description="Helical" evidence="7">
    <location>
        <begin position="376"/>
        <end position="397"/>
    </location>
</feature>
<evidence type="ECO:0000256" key="3">
    <source>
        <dbReference type="ARBA" id="ARBA00022475"/>
    </source>
</evidence>
<feature type="transmembrane region" description="Helical" evidence="7">
    <location>
        <begin position="553"/>
        <end position="573"/>
    </location>
</feature>
<feature type="transmembrane region" description="Helical" evidence="7">
    <location>
        <begin position="454"/>
        <end position="481"/>
    </location>
</feature>
<dbReference type="PANTHER" id="PTHR30347">
    <property type="entry name" value="POTASSIUM CHANNEL RELATED"/>
    <property type="match status" value="1"/>
</dbReference>
<dbReference type="Pfam" id="PF00924">
    <property type="entry name" value="MS_channel_2nd"/>
    <property type="match status" value="1"/>
</dbReference>
<dbReference type="GO" id="GO:0005886">
    <property type="term" value="C:plasma membrane"/>
    <property type="evidence" value="ECO:0007669"/>
    <property type="project" value="UniProtKB-SubCell"/>
</dbReference>
<dbReference type="SUPFAM" id="SSF82689">
    <property type="entry name" value="Mechanosensitive channel protein MscS (YggB), C-terminal domain"/>
    <property type="match status" value="1"/>
</dbReference>
<feature type="transmembrane region" description="Helical" evidence="7">
    <location>
        <begin position="403"/>
        <end position="425"/>
    </location>
</feature>
<proteinExistence type="inferred from homology"/>
<feature type="transmembrane region" description="Helical" evidence="7">
    <location>
        <begin position="274"/>
        <end position="293"/>
    </location>
</feature>
<feature type="transmembrane region" description="Helical" evidence="7">
    <location>
        <begin position="511"/>
        <end position="532"/>
    </location>
</feature>
<dbReference type="SUPFAM" id="SSF82861">
    <property type="entry name" value="Mechanosensitive channel protein MscS (YggB), transmembrane region"/>
    <property type="match status" value="1"/>
</dbReference>
<keyword evidence="3" id="KW-1003">Cell membrane</keyword>
<evidence type="ECO:0000256" key="5">
    <source>
        <dbReference type="ARBA" id="ARBA00022989"/>
    </source>
</evidence>
<evidence type="ECO:0000256" key="6">
    <source>
        <dbReference type="ARBA" id="ARBA00023136"/>
    </source>
</evidence>
<keyword evidence="4 7" id="KW-0812">Transmembrane</keyword>
<dbReference type="PANTHER" id="PTHR30347:SF1">
    <property type="entry name" value="MECHANOSENSITIVE CHANNEL MSCK"/>
    <property type="match status" value="1"/>
</dbReference>
<dbReference type="InterPro" id="IPR010920">
    <property type="entry name" value="LSM_dom_sf"/>
</dbReference>
<dbReference type="InterPro" id="IPR011014">
    <property type="entry name" value="MscS_channel_TM-2"/>
</dbReference>
<feature type="domain" description="Mechanosensitive ion channel MscS C-terminal" evidence="9">
    <location>
        <begin position="670"/>
        <end position="754"/>
    </location>
</feature>
<feature type="domain" description="Mechanosensitive ion channel MscS" evidence="8">
    <location>
        <begin position="594"/>
        <end position="659"/>
    </location>
</feature>
<feature type="transmembrane region" description="Helical" evidence="7">
    <location>
        <begin position="207"/>
        <end position="224"/>
    </location>
</feature>
<dbReference type="Gene3D" id="3.30.70.100">
    <property type="match status" value="1"/>
</dbReference>
<feature type="transmembrane region" description="Helical" evidence="7">
    <location>
        <begin position="345"/>
        <end position="364"/>
    </location>
</feature>
<protein>
    <submittedName>
        <fullName evidence="10">Putative MscS family protein.1</fullName>
    </submittedName>
</protein>
<evidence type="ECO:0000256" key="4">
    <source>
        <dbReference type="ARBA" id="ARBA00022692"/>
    </source>
</evidence>
<dbReference type="Proteomes" id="UP000315403">
    <property type="component" value="Unassembled WGS sequence"/>
</dbReference>
<dbReference type="InterPro" id="IPR011066">
    <property type="entry name" value="MscS_channel_C_sf"/>
</dbReference>
<gene>
    <name evidence="10" type="ORF">DLNHIDIE_02233</name>
</gene>
<sequence>MTERKSSFSIRHGSHFKNNSMYTVIINILIFITLVFSFSADASTSTKIDQDSKILQEIHTQLEQPVDMQQLLNWHKSTSIIKDHAQKCISDKNNQLKQTDSGLGILGPAVTGEPENLTALRTKLLTRQKDLQGEIATCKIIAVASTDLEQEIEKKRDNLHAQILLRKDQNIWAQINTFWAVSSSTWTQERNYWFHRNHRFIFAQKNLQVSIAIGLFVFLLLLIVRKSLPESTKLGTQLSAAQKSLYHYLPIVAGVSATALAAHFTGVLSPFVDIVLITWGGYALLAILVTWALRPSGVVFHHFAWGPETLRSTLRTLRFIAFLAAFAVSWIIIAPQDFLNRQQQALLWSIYHLLVISAVIRLVMEAGGKRPFKAYPFLRIIILIALLATAVFTLLGYRNLTNYLFFGLLMSLLALGIGLFISWGLSDFWNYTARKDGRWQHVLKLRLGLKDDQALPWLGWFSALSHIAVWLGIGAFILYAWGLTHTGFSLIWKYFITGFTVGTFHLQPFRWIIAIGLLILLININTFVQRYLSDNSRIIGHMESGARHSILSIVRYTGFIIAILIALSTAGVALHNLAIIAGALSVGIGFGLQNIVNNFVSGLILLLERPIRVGDWIQVGSTQGYVEKMSIRYTLILTFDRTEVFVPNSELISGQVTNWMYTNSVLRLMIPFNVAHSADIKLVKELLVKEGQNHPDVLQDDPRGIPPTALLLDVSENALQFYLRVYLDDCNKSFNVQTDLRASVVESLLRHNIRLAHQQQDVHFIPSQILPVDKATGTIHDPLEPGNQ</sequence>
<comment type="subcellular location">
    <subcellularLocation>
        <location evidence="1">Cell membrane</location>
        <topology evidence="1">Multi-pass membrane protein</topology>
    </subcellularLocation>
</comment>
<feature type="transmembrane region" description="Helical" evidence="7">
    <location>
        <begin position="245"/>
        <end position="268"/>
    </location>
</feature>
<keyword evidence="6 7" id="KW-0472">Membrane</keyword>
<organism evidence="10 11">
    <name type="scientific">Acidithiobacillus thiooxidans ATCC 19377</name>
    <dbReference type="NCBI Taxonomy" id="637390"/>
    <lineage>
        <taxon>Bacteria</taxon>
        <taxon>Pseudomonadati</taxon>
        <taxon>Pseudomonadota</taxon>
        <taxon>Acidithiobacillia</taxon>
        <taxon>Acidithiobacillales</taxon>
        <taxon>Acidithiobacillaceae</taxon>
        <taxon>Acidithiobacillus</taxon>
    </lineage>
</organism>
<accession>A0A543Q7N7</accession>
<dbReference type="AlphaFoldDB" id="A0A543Q7N7"/>
<keyword evidence="5 7" id="KW-1133">Transmembrane helix</keyword>